<dbReference type="RefSeq" id="WP_344800281.1">
    <property type="nucleotide sequence ID" value="NZ_BAABBN010000015.1"/>
</dbReference>
<organism evidence="1 2">
    <name type="scientific">Litoribacillus peritrichatus</name>
    <dbReference type="NCBI Taxonomy" id="718191"/>
    <lineage>
        <taxon>Bacteria</taxon>
        <taxon>Pseudomonadati</taxon>
        <taxon>Pseudomonadota</taxon>
        <taxon>Gammaproteobacteria</taxon>
        <taxon>Oceanospirillales</taxon>
        <taxon>Oceanospirillaceae</taxon>
        <taxon>Litoribacillus</taxon>
    </lineage>
</organism>
<dbReference type="Pfam" id="PF09720">
    <property type="entry name" value="Unstab_antitox"/>
    <property type="match status" value="1"/>
</dbReference>
<reference evidence="2" key="1">
    <citation type="journal article" date="2019" name="Int. J. Syst. Evol. Microbiol.">
        <title>The Global Catalogue of Microorganisms (GCM) 10K type strain sequencing project: providing services to taxonomists for standard genome sequencing and annotation.</title>
        <authorList>
            <consortium name="The Broad Institute Genomics Platform"/>
            <consortium name="The Broad Institute Genome Sequencing Center for Infectious Disease"/>
            <person name="Wu L."/>
            <person name="Ma J."/>
        </authorList>
    </citation>
    <scope>NUCLEOTIDE SEQUENCE [LARGE SCALE GENOMIC DNA]</scope>
    <source>
        <strain evidence="2">JCM 17551</strain>
    </source>
</reference>
<gene>
    <name evidence="1" type="ORF">GCM10022277_38650</name>
</gene>
<name>A0ABP7N730_9GAMM</name>
<keyword evidence="2" id="KW-1185">Reference proteome</keyword>
<comment type="caution">
    <text evidence="1">The sequence shown here is derived from an EMBL/GenBank/DDBJ whole genome shotgun (WGS) entry which is preliminary data.</text>
</comment>
<evidence type="ECO:0000313" key="2">
    <source>
        <dbReference type="Proteomes" id="UP001501565"/>
    </source>
</evidence>
<evidence type="ECO:0000313" key="1">
    <source>
        <dbReference type="EMBL" id="GAA3938824.1"/>
    </source>
</evidence>
<protein>
    <recommendedName>
        <fullName evidence="3">Addiction module component</fullName>
    </recommendedName>
</protein>
<dbReference type="Proteomes" id="UP001501565">
    <property type="component" value="Unassembled WGS sequence"/>
</dbReference>
<proteinExistence type="predicted"/>
<accession>A0ABP7N730</accession>
<sequence length="79" mass="8837">MSTAALDQLRSQIMTLPESERAELAHDLIESLDAPNDNDVTGEWELEIAKRAAHVDAGNAKLVDRKTFRRCMESKLKGQ</sequence>
<dbReference type="EMBL" id="BAABBN010000015">
    <property type="protein sequence ID" value="GAA3938824.1"/>
    <property type="molecule type" value="Genomic_DNA"/>
</dbReference>
<dbReference type="InterPro" id="IPR013406">
    <property type="entry name" value="CHP02574_addiction_mod"/>
</dbReference>
<evidence type="ECO:0008006" key="3">
    <source>
        <dbReference type="Google" id="ProtNLM"/>
    </source>
</evidence>